<proteinExistence type="predicted"/>
<evidence type="ECO:0000313" key="2">
    <source>
        <dbReference type="Proteomes" id="UP000886520"/>
    </source>
</evidence>
<dbReference type="Proteomes" id="UP000886520">
    <property type="component" value="Chromosome 1"/>
</dbReference>
<organism evidence="1 2">
    <name type="scientific">Adiantum capillus-veneris</name>
    <name type="common">Maidenhair fern</name>
    <dbReference type="NCBI Taxonomy" id="13818"/>
    <lineage>
        <taxon>Eukaryota</taxon>
        <taxon>Viridiplantae</taxon>
        <taxon>Streptophyta</taxon>
        <taxon>Embryophyta</taxon>
        <taxon>Tracheophyta</taxon>
        <taxon>Polypodiopsida</taxon>
        <taxon>Polypodiidae</taxon>
        <taxon>Polypodiales</taxon>
        <taxon>Pteridineae</taxon>
        <taxon>Pteridaceae</taxon>
        <taxon>Vittarioideae</taxon>
        <taxon>Adiantum</taxon>
    </lineage>
</organism>
<protein>
    <submittedName>
        <fullName evidence="1">Uncharacterized protein</fullName>
    </submittedName>
</protein>
<dbReference type="EMBL" id="JABFUD020000001">
    <property type="protein sequence ID" value="KAI5085092.1"/>
    <property type="molecule type" value="Genomic_DNA"/>
</dbReference>
<reference evidence="1" key="1">
    <citation type="submission" date="2021-01" db="EMBL/GenBank/DDBJ databases">
        <title>Adiantum capillus-veneris genome.</title>
        <authorList>
            <person name="Fang Y."/>
            <person name="Liao Q."/>
        </authorList>
    </citation>
    <scope>NUCLEOTIDE SEQUENCE</scope>
    <source>
        <strain evidence="1">H3</strain>
        <tissue evidence="1">Leaf</tissue>
    </source>
</reference>
<keyword evidence="2" id="KW-1185">Reference proteome</keyword>
<sequence>MAKDQELPWNVMKARAYKVSFDLVKNIVDGLKENGVNIDHWPETFYFLFGKDGLPTCVVTIFIDDSIGWHVKLGVLSLKACLGLISSYKISTLGFQSMPIDVIYSRLKLLLSLIPNKEIWSCVLPPLVVEDAPRYDYNL</sequence>
<comment type="caution">
    <text evidence="1">The sequence shown here is derived from an EMBL/GenBank/DDBJ whole genome shotgun (WGS) entry which is preliminary data.</text>
</comment>
<evidence type="ECO:0000313" key="1">
    <source>
        <dbReference type="EMBL" id="KAI5085092.1"/>
    </source>
</evidence>
<gene>
    <name evidence="1" type="ORF">GOP47_0001261</name>
</gene>
<dbReference type="AlphaFoldDB" id="A0A9D4VGR3"/>
<accession>A0A9D4VGR3</accession>
<name>A0A9D4VGR3_ADICA</name>